<gene>
    <name evidence="1" type="ORF">METZ01_LOCUS368232</name>
</gene>
<accession>A0A382T1V7</accession>
<feature type="non-terminal residue" evidence="1">
    <location>
        <position position="137"/>
    </location>
</feature>
<reference evidence="1" key="1">
    <citation type="submission" date="2018-05" db="EMBL/GenBank/DDBJ databases">
        <authorList>
            <person name="Lanie J.A."/>
            <person name="Ng W.-L."/>
            <person name="Kazmierczak K.M."/>
            <person name="Andrzejewski T.M."/>
            <person name="Davidsen T.M."/>
            <person name="Wayne K.J."/>
            <person name="Tettelin H."/>
            <person name="Glass J.I."/>
            <person name="Rusch D."/>
            <person name="Podicherti R."/>
            <person name="Tsui H.-C.T."/>
            <person name="Winkler M.E."/>
        </authorList>
    </citation>
    <scope>NUCLEOTIDE SEQUENCE</scope>
</reference>
<dbReference type="EMBL" id="UINC01132827">
    <property type="protein sequence ID" value="SVD15378.1"/>
    <property type="molecule type" value="Genomic_DNA"/>
</dbReference>
<dbReference type="AlphaFoldDB" id="A0A382T1V7"/>
<proteinExistence type="predicted"/>
<evidence type="ECO:0000313" key="1">
    <source>
        <dbReference type="EMBL" id="SVD15378.1"/>
    </source>
</evidence>
<organism evidence="1">
    <name type="scientific">marine metagenome</name>
    <dbReference type="NCBI Taxonomy" id="408172"/>
    <lineage>
        <taxon>unclassified sequences</taxon>
        <taxon>metagenomes</taxon>
        <taxon>ecological metagenomes</taxon>
    </lineage>
</organism>
<name>A0A382T1V7_9ZZZZ</name>
<protein>
    <submittedName>
        <fullName evidence="1">Uncharacterized protein</fullName>
    </submittedName>
</protein>
<sequence>MVCSATFAEKYPELKSPLVSIAGKTPKKLKVPGKINLKDFKVNKSGSRIYMDINERQKKLKKFKDKARLCRLENNFAATLKNSKQTGAKILIDPMIEIRGFKWQEGATPITGSNPAEHMIKNTDQLSSHWMASGEKI</sequence>